<protein>
    <recommendedName>
        <fullName evidence="6">CDP-diacylglycerol--glycerol-3-phosphate 3-phosphatidyltransferase</fullName>
        <ecNumber evidence="5">2.7.8.5</ecNumber>
    </recommendedName>
    <alternativeName>
        <fullName evidence="15">Phosphatidylglycerophosphate synthase</fullName>
    </alternativeName>
</protein>
<evidence type="ECO:0000313" key="19">
    <source>
        <dbReference type="EMBL" id="MCB7386957.1"/>
    </source>
</evidence>
<keyword evidence="11" id="KW-0443">Lipid metabolism</keyword>
<dbReference type="InterPro" id="IPR004570">
    <property type="entry name" value="Phosphatidylglycerol_P_synth"/>
</dbReference>
<dbReference type="PROSITE" id="PS00379">
    <property type="entry name" value="CDP_ALCOHOL_P_TRANSF"/>
    <property type="match status" value="1"/>
</dbReference>
<keyword evidence="7" id="KW-0444">Lipid biosynthesis</keyword>
<evidence type="ECO:0000256" key="5">
    <source>
        <dbReference type="ARBA" id="ARBA00013170"/>
    </source>
</evidence>
<feature type="transmembrane region" description="Helical" evidence="18">
    <location>
        <begin position="150"/>
        <end position="171"/>
    </location>
</feature>
<dbReference type="RefSeq" id="WP_066735988.1">
    <property type="nucleotide sequence ID" value="NZ_JAJCIQ010000002.1"/>
</dbReference>
<evidence type="ECO:0000256" key="1">
    <source>
        <dbReference type="ARBA" id="ARBA00003973"/>
    </source>
</evidence>
<keyword evidence="9 18" id="KW-0812">Transmembrane</keyword>
<evidence type="ECO:0000256" key="10">
    <source>
        <dbReference type="ARBA" id="ARBA00022989"/>
    </source>
</evidence>
<comment type="caution">
    <text evidence="19">The sequence shown here is derived from an EMBL/GenBank/DDBJ whole genome shotgun (WGS) entry which is preliminary data.</text>
</comment>
<keyword evidence="20" id="KW-1185">Reference proteome</keyword>
<name>A0ABS8DFT1_9FIRM</name>
<evidence type="ECO:0000256" key="6">
    <source>
        <dbReference type="ARBA" id="ARBA00014944"/>
    </source>
</evidence>
<evidence type="ECO:0000256" key="9">
    <source>
        <dbReference type="ARBA" id="ARBA00022692"/>
    </source>
</evidence>
<dbReference type="InterPro" id="IPR050324">
    <property type="entry name" value="CDP-alcohol_PTase-I"/>
</dbReference>
<evidence type="ECO:0000256" key="8">
    <source>
        <dbReference type="ARBA" id="ARBA00022679"/>
    </source>
</evidence>
<keyword evidence="8 17" id="KW-0808">Transferase</keyword>
<dbReference type="InterPro" id="IPR000462">
    <property type="entry name" value="CDP-OH_P_trans"/>
</dbReference>
<dbReference type="PANTHER" id="PTHR14269">
    <property type="entry name" value="CDP-DIACYLGLYCEROL--GLYCEROL-3-PHOSPHATE 3-PHOSPHATIDYLTRANSFERASE-RELATED"/>
    <property type="match status" value="1"/>
</dbReference>
<evidence type="ECO:0000256" key="15">
    <source>
        <dbReference type="ARBA" id="ARBA00033018"/>
    </source>
</evidence>
<dbReference type="Gene3D" id="1.20.120.1760">
    <property type="match status" value="1"/>
</dbReference>
<evidence type="ECO:0000256" key="12">
    <source>
        <dbReference type="ARBA" id="ARBA00023136"/>
    </source>
</evidence>
<evidence type="ECO:0000256" key="17">
    <source>
        <dbReference type="RuleBase" id="RU003750"/>
    </source>
</evidence>
<evidence type="ECO:0000313" key="20">
    <source>
        <dbReference type="Proteomes" id="UP001299546"/>
    </source>
</evidence>
<evidence type="ECO:0000256" key="2">
    <source>
        <dbReference type="ARBA" id="ARBA00004141"/>
    </source>
</evidence>
<comment type="catalytic activity">
    <reaction evidence="16">
        <text>a CDP-1,2-diacyl-sn-glycerol + sn-glycerol 3-phosphate = a 1,2-diacyl-sn-glycero-3-phospho-(1'-sn-glycero-3'-phosphate) + CMP + H(+)</text>
        <dbReference type="Rhea" id="RHEA:12593"/>
        <dbReference type="ChEBI" id="CHEBI:15378"/>
        <dbReference type="ChEBI" id="CHEBI:57597"/>
        <dbReference type="ChEBI" id="CHEBI:58332"/>
        <dbReference type="ChEBI" id="CHEBI:60110"/>
        <dbReference type="ChEBI" id="CHEBI:60377"/>
        <dbReference type="EC" id="2.7.8.5"/>
    </reaction>
</comment>
<dbReference type="EMBL" id="JAJCIS010000002">
    <property type="protein sequence ID" value="MCB7386957.1"/>
    <property type="molecule type" value="Genomic_DNA"/>
</dbReference>
<comment type="subcellular location">
    <subcellularLocation>
        <location evidence="2">Membrane</location>
        <topology evidence="2">Multi-pass membrane protein</topology>
    </subcellularLocation>
</comment>
<evidence type="ECO:0000256" key="7">
    <source>
        <dbReference type="ARBA" id="ARBA00022516"/>
    </source>
</evidence>
<dbReference type="InterPro" id="IPR043130">
    <property type="entry name" value="CDP-OH_PTrfase_TM_dom"/>
</dbReference>
<keyword evidence="12 18" id="KW-0472">Membrane</keyword>
<dbReference type="Pfam" id="PF01066">
    <property type="entry name" value="CDP-OH_P_transf"/>
    <property type="match status" value="1"/>
</dbReference>
<comment type="function">
    <text evidence="1">This protein catalyzes the committed step to the synthesis of the acidic phospholipids.</text>
</comment>
<proteinExistence type="inferred from homology"/>
<evidence type="ECO:0000256" key="11">
    <source>
        <dbReference type="ARBA" id="ARBA00023098"/>
    </source>
</evidence>
<dbReference type="PANTHER" id="PTHR14269:SF62">
    <property type="entry name" value="CDP-DIACYLGLYCEROL--GLYCEROL-3-PHOSPHATE 3-PHOSPHATIDYLTRANSFERASE 1, CHLOROPLASTIC"/>
    <property type="match status" value="1"/>
</dbReference>
<gene>
    <name evidence="19" type="ORF">LIZ65_06615</name>
</gene>
<dbReference type="PIRSF" id="PIRSF000847">
    <property type="entry name" value="Phos_ph_gly_syn"/>
    <property type="match status" value="1"/>
</dbReference>
<feature type="transmembrane region" description="Helical" evidence="18">
    <location>
        <begin position="76"/>
        <end position="101"/>
    </location>
</feature>
<dbReference type="InterPro" id="IPR048254">
    <property type="entry name" value="CDP_ALCOHOL_P_TRANSF_CS"/>
</dbReference>
<evidence type="ECO:0000256" key="3">
    <source>
        <dbReference type="ARBA" id="ARBA00005042"/>
    </source>
</evidence>
<evidence type="ECO:0000256" key="4">
    <source>
        <dbReference type="ARBA" id="ARBA00010441"/>
    </source>
</evidence>
<sequence length="188" mass="21131">MKYTKEEIFTIPNLMGYFRILMIPVFCWLYLSGRFIPAIIVIIVSSVTDLFDGMIARKFNMVTDLGKMLDPVADKLTHAALAVCLAVRYPLMWILIALMAVKEGFMAYRGLTNIKNGRPIEGAELYGKVCTAYLFVMLIVLILFRGLPPTAANLLIGVGILIMAITLCLYINKFRQERKKGAPNGQHH</sequence>
<evidence type="ECO:0000256" key="16">
    <source>
        <dbReference type="ARBA" id="ARBA00048586"/>
    </source>
</evidence>
<keyword evidence="13" id="KW-0594">Phospholipid biosynthesis</keyword>
<keyword evidence="14" id="KW-1208">Phospholipid metabolism</keyword>
<organism evidence="19 20">
    <name type="scientific">Bariatricus massiliensis</name>
    <dbReference type="NCBI Taxonomy" id="1745713"/>
    <lineage>
        <taxon>Bacteria</taxon>
        <taxon>Bacillati</taxon>
        <taxon>Bacillota</taxon>
        <taxon>Clostridia</taxon>
        <taxon>Lachnospirales</taxon>
        <taxon>Lachnospiraceae</taxon>
        <taxon>Bariatricus</taxon>
    </lineage>
</organism>
<comment type="similarity">
    <text evidence="4 17">Belongs to the CDP-alcohol phosphatidyltransferase class-I family.</text>
</comment>
<reference evidence="19 20" key="1">
    <citation type="submission" date="2021-10" db="EMBL/GenBank/DDBJ databases">
        <title>Collection of gut derived symbiotic bacterial strains cultured from healthy donors.</title>
        <authorList>
            <person name="Lin H."/>
            <person name="Littmann E."/>
            <person name="Kohout C."/>
            <person name="Pamer E.G."/>
        </authorList>
    </citation>
    <scope>NUCLEOTIDE SEQUENCE [LARGE SCALE GENOMIC DNA]</scope>
    <source>
        <strain evidence="19 20">DFI.1.165</strain>
    </source>
</reference>
<accession>A0ABS8DFT1</accession>
<dbReference type="Proteomes" id="UP001299546">
    <property type="component" value="Unassembled WGS sequence"/>
</dbReference>
<evidence type="ECO:0000256" key="14">
    <source>
        <dbReference type="ARBA" id="ARBA00023264"/>
    </source>
</evidence>
<evidence type="ECO:0000256" key="18">
    <source>
        <dbReference type="SAM" id="Phobius"/>
    </source>
</evidence>
<dbReference type="EC" id="2.7.8.5" evidence="5"/>
<comment type="pathway">
    <text evidence="3">Phospholipid metabolism; phosphatidylglycerol biosynthesis; phosphatidylglycerol from CDP-diacylglycerol: step 1/2.</text>
</comment>
<keyword evidence="10 18" id="KW-1133">Transmembrane helix</keyword>
<feature type="transmembrane region" description="Helical" evidence="18">
    <location>
        <begin position="125"/>
        <end position="144"/>
    </location>
</feature>
<evidence type="ECO:0000256" key="13">
    <source>
        <dbReference type="ARBA" id="ARBA00023209"/>
    </source>
</evidence>